<dbReference type="GO" id="GO:0032259">
    <property type="term" value="P:methylation"/>
    <property type="evidence" value="ECO:0007669"/>
    <property type="project" value="UniProtKB-KW"/>
</dbReference>
<keyword evidence="1" id="KW-0808">Transferase</keyword>
<name>A0ABP7BB07_9PSEU</name>
<dbReference type="Gene3D" id="3.40.50.150">
    <property type="entry name" value="Vaccinia Virus protein VP39"/>
    <property type="match status" value="1"/>
</dbReference>
<accession>A0ABP7BB07</accession>
<dbReference type="InterPro" id="IPR029063">
    <property type="entry name" value="SAM-dependent_MTases_sf"/>
</dbReference>
<evidence type="ECO:0000313" key="1">
    <source>
        <dbReference type="EMBL" id="GAA3653518.1"/>
    </source>
</evidence>
<protein>
    <submittedName>
        <fullName evidence="1">SAM-dependent methyltransferase</fullName>
    </submittedName>
</protein>
<comment type="caution">
    <text evidence="1">The sequence shown here is derived from an EMBL/GenBank/DDBJ whole genome shotgun (WGS) entry which is preliminary data.</text>
</comment>
<dbReference type="InterPro" id="IPR006764">
    <property type="entry name" value="SAM_dep_MeTrfase_SAV2177_type"/>
</dbReference>
<keyword evidence="1" id="KW-0489">Methyltransferase</keyword>
<dbReference type="PIRSF" id="PIRSF017393">
    <property type="entry name" value="MTase_SAV2177"/>
    <property type="match status" value="1"/>
</dbReference>
<dbReference type="EMBL" id="BAABBE010000012">
    <property type="protein sequence ID" value="GAA3653518.1"/>
    <property type="molecule type" value="Genomic_DNA"/>
</dbReference>
<proteinExistence type="predicted"/>
<dbReference type="SUPFAM" id="SSF53335">
    <property type="entry name" value="S-adenosyl-L-methionine-dependent methyltransferases"/>
    <property type="match status" value="1"/>
</dbReference>
<reference evidence="2" key="1">
    <citation type="journal article" date="2019" name="Int. J. Syst. Evol. Microbiol.">
        <title>The Global Catalogue of Microorganisms (GCM) 10K type strain sequencing project: providing services to taxonomists for standard genome sequencing and annotation.</title>
        <authorList>
            <consortium name="The Broad Institute Genomics Platform"/>
            <consortium name="The Broad Institute Genome Sequencing Center for Infectious Disease"/>
            <person name="Wu L."/>
            <person name="Ma J."/>
        </authorList>
    </citation>
    <scope>NUCLEOTIDE SEQUENCE [LARGE SCALE GENOMIC DNA]</scope>
    <source>
        <strain evidence="2">JCM 17494</strain>
    </source>
</reference>
<dbReference type="Pfam" id="PF04672">
    <property type="entry name" value="Methyltransf_19"/>
    <property type="match status" value="1"/>
</dbReference>
<organism evidence="1 2">
    <name type="scientific">Lentzea roselyniae</name>
    <dbReference type="NCBI Taxonomy" id="531940"/>
    <lineage>
        <taxon>Bacteria</taxon>
        <taxon>Bacillati</taxon>
        <taxon>Actinomycetota</taxon>
        <taxon>Actinomycetes</taxon>
        <taxon>Pseudonocardiales</taxon>
        <taxon>Pseudonocardiaceae</taxon>
        <taxon>Lentzea</taxon>
    </lineage>
</organism>
<sequence length="269" mass="29418">MAMSERLSWVPEGLDTGKPSAARLYDYLLGGGHNFAADRALAEKFLQAQPNARTIARLNRAFLRRAVLFMMDNGIRQFLDLGSGIPTVGNVHEIAQKADPDARVVYVDFEEVAVAHSQLILEGDAHATIIQEDMTKPVTVLKAAQESDLIDFTQPVGVLTVGVFHFVPPEADPRAVVATYRDAVPSGSYLAFSQFTQDLQPEEMAGVVEVMKKSQNPMFPRTKQEIEGLFDGFDVVEPGIVPLPLWRPEGTNTDDPDKAGIYAAVGHKA</sequence>
<gene>
    <name evidence="1" type="ORF">GCM10022267_44780</name>
</gene>
<dbReference type="GO" id="GO:0008168">
    <property type="term" value="F:methyltransferase activity"/>
    <property type="evidence" value="ECO:0007669"/>
    <property type="project" value="UniProtKB-KW"/>
</dbReference>
<dbReference type="Proteomes" id="UP001500711">
    <property type="component" value="Unassembled WGS sequence"/>
</dbReference>
<evidence type="ECO:0000313" key="2">
    <source>
        <dbReference type="Proteomes" id="UP001500711"/>
    </source>
</evidence>
<keyword evidence="2" id="KW-1185">Reference proteome</keyword>